<evidence type="ECO:0000313" key="2">
    <source>
        <dbReference type="EMBL" id="GBL75447.1"/>
    </source>
</evidence>
<reference evidence="2 3" key="1">
    <citation type="journal article" date="2019" name="Sci. Rep.">
        <title>Orb-weaving spider Araneus ventricosus genome elucidates the spidroin gene catalogue.</title>
        <authorList>
            <person name="Kono N."/>
            <person name="Nakamura H."/>
            <person name="Ohtoshi R."/>
            <person name="Moran D.A.P."/>
            <person name="Shinohara A."/>
            <person name="Yoshida Y."/>
            <person name="Fujiwara M."/>
            <person name="Mori M."/>
            <person name="Tomita M."/>
            <person name="Arakawa K."/>
        </authorList>
    </citation>
    <scope>NUCLEOTIDE SEQUENCE [LARGE SCALE GENOMIC DNA]</scope>
</reference>
<sequence>MIKASSSFSGALQRLSCSPYGVLSAKTTTLNSGLIHGRFEALDVAVVMIQHILQLKYYVLSCSWNVFTTLLCLLCTIPYKIYLKNLALRLVEGTES</sequence>
<evidence type="ECO:0000256" key="1">
    <source>
        <dbReference type="SAM" id="Phobius"/>
    </source>
</evidence>
<gene>
    <name evidence="2" type="ORF">AVEN_194627_1</name>
</gene>
<keyword evidence="1" id="KW-1133">Transmembrane helix</keyword>
<comment type="caution">
    <text evidence="2">The sequence shown here is derived from an EMBL/GenBank/DDBJ whole genome shotgun (WGS) entry which is preliminary data.</text>
</comment>
<protein>
    <submittedName>
        <fullName evidence="2">Uncharacterized protein</fullName>
    </submittedName>
</protein>
<keyword evidence="3" id="KW-1185">Reference proteome</keyword>
<evidence type="ECO:0000313" key="3">
    <source>
        <dbReference type="Proteomes" id="UP000499080"/>
    </source>
</evidence>
<dbReference type="AlphaFoldDB" id="A0A4Y2A7B6"/>
<organism evidence="2 3">
    <name type="scientific">Araneus ventricosus</name>
    <name type="common">Orbweaver spider</name>
    <name type="synonym">Epeira ventricosa</name>
    <dbReference type="NCBI Taxonomy" id="182803"/>
    <lineage>
        <taxon>Eukaryota</taxon>
        <taxon>Metazoa</taxon>
        <taxon>Ecdysozoa</taxon>
        <taxon>Arthropoda</taxon>
        <taxon>Chelicerata</taxon>
        <taxon>Arachnida</taxon>
        <taxon>Araneae</taxon>
        <taxon>Araneomorphae</taxon>
        <taxon>Entelegynae</taxon>
        <taxon>Araneoidea</taxon>
        <taxon>Araneidae</taxon>
        <taxon>Araneus</taxon>
    </lineage>
</organism>
<keyword evidence="1" id="KW-0812">Transmembrane</keyword>
<proteinExistence type="predicted"/>
<dbReference type="Proteomes" id="UP000499080">
    <property type="component" value="Unassembled WGS sequence"/>
</dbReference>
<keyword evidence="1" id="KW-0472">Membrane</keyword>
<dbReference type="EMBL" id="BGPR01000007">
    <property type="protein sequence ID" value="GBL75447.1"/>
    <property type="molecule type" value="Genomic_DNA"/>
</dbReference>
<name>A0A4Y2A7B6_ARAVE</name>
<feature type="transmembrane region" description="Helical" evidence="1">
    <location>
        <begin position="57"/>
        <end position="79"/>
    </location>
</feature>
<accession>A0A4Y2A7B6</accession>